<evidence type="ECO:0000256" key="16">
    <source>
        <dbReference type="SAM" id="MobiDB-lite"/>
    </source>
</evidence>
<dbReference type="SFLD" id="SFLDS00003">
    <property type="entry name" value="Haloacid_Dehalogenase"/>
    <property type="match status" value="1"/>
</dbReference>
<dbReference type="InterPro" id="IPR059000">
    <property type="entry name" value="ATPase_P-type_domA"/>
</dbReference>
<keyword evidence="7 15" id="KW-0479">Metal-binding</keyword>
<dbReference type="Gene3D" id="3.40.50.1000">
    <property type="entry name" value="HAD superfamily/HAD-like"/>
    <property type="match status" value="1"/>
</dbReference>
<evidence type="ECO:0000256" key="8">
    <source>
        <dbReference type="ARBA" id="ARBA00022741"/>
    </source>
</evidence>
<gene>
    <name evidence="18" type="ORF">FQ154_20130</name>
</gene>
<keyword evidence="4 15" id="KW-1003">Cell membrane</keyword>
<evidence type="ECO:0000256" key="5">
    <source>
        <dbReference type="ARBA" id="ARBA00022553"/>
    </source>
</evidence>
<keyword evidence="10" id="KW-0460">Magnesium</keyword>
<evidence type="ECO:0000256" key="9">
    <source>
        <dbReference type="ARBA" id="ARBA00022840"/>
    </source>
</evidence>
<dbReference type="Gene3D" id="3.40.1110.10">
    <property type="entry name" value="Calcium-transporting ATPase, cytoplasmic domain N"/>
    <property type="match status" value="1"/>
</dbReference>
<feature type="transmembrane region" description="Helical" evidence="15">
    <location>
        <begin position="331"/>
        <end position="351"/>
    </location>
</feature>
<dbReference type="InterPro" id="IPR001757">
    <property type="entry name" value="P_typ_ATPase"/>
</dbReference>
<dbReference type="GO" id="GO:0005886">
    <property type="term" value="C:plasma membrane"/>
    <property type="evidence" value="ECO:0007669"/>
    <property type="project" value="UniProtKB-SubCell"/>
</dbReference>
<dbReference type="GO" id="GO:0005524">
    <property type="term" value="F:ATP binding"/>
    <property type="evidence" value="ECO:0007669"/>
    <property type="project" value="UniProtKB-UniRule"/>
</dbReference>
<keyword evidence="5" id="KW-0597">Phosphoprotein</keyword>
<protein>
    <submittedName>
        <fullName evidence="18">Copper-translocating P-type ATPase</fullName>
        <ecNumber evidence="18">3.6.3.-</ecNumber>
    </submittedName>
</protein>
<feature type="region of interest" description="Disordered" evidence="16">
    <location>
        <begin position="19"/>
        <end position="38"/>
    </location>
</feature>
<keyword evidence="11" id="KW-1278">Translocase</keyword>
<comment type="similarity">
    <text evidence="2 15">Belongs to the cation transport ATPase (P-type) (TC 3.A.3) family. Type IB subfamily.</text>
</comment>
<dbReference type="InterPro" id="IPR044492">
    <property type="entry name" value="P_typ_ATPase_HD_dom"/>
</dbReference>
<dbReference type="NCBIfam" id="TIGR01511">
    <property type="entry name" value="ATPase-IB1_Cu"/>
    <property type="match status" value="1"/>
</dbReference>
<keyword evidence="18" id="KW-0378">Hydrolase</keyword>
<dbReference type="PANTHER" id="PTHR43520:SF5">
    <property type="entry name" value="CATION-TRANSPORTING P-TYPE ATPASE-RELATED"/>
    <property type="match status" value="1"/>
</dbReference>
<evidence type="ECO:0000256" key="7">
    <source>
        <dbReference type="ARBA" id="ARBA00022723"/>
    </source>
</evidence>
<dbReference type="InterPro" id="IPR023299">
    <property type="entry name" value="ATPase_P-typ_cyto_dom_N"/>
</dbReference>
<dbReference type="PRINTS" id="PR00943">
    <property type="entry name" value="CUATPASE"/>
</dbReference>
<feature type="transmembrane region" description="Helical" evidence="15">
    <location>
        <begin position="52"/>
        <end position="73"/>
    </location>
</feature>
<dbReference type="SUPFAM" id="SSF56784">
    <property type="entry name" value="HAD-like"/>
    <property type="match status" value="1"/>
</dbReference>
<comment type="caution">
    <text evidence="18">The sequence shown here is derived from an EMBL/GenBank/DDBJ whole genome shotgun (WGS) entry which is preliminary data.</text>
</comment>
<dbReference type="PROSITE" id="PS00154">
    <property type="entry name" value="ATPASE_E1_E2"/>
    <property type="match status" value="1"/>
</dbReference>
<feature type="transmembrane region" description="Helical" evidence="15">
    <location>
        <begin position="115"/>
        <end position="134"/>
    </location>
</feature>
<dbReference type="EC" id="3.6.3.-" evidence="18"/>
<evidence type="ECO:0000313" key="19">
    <source>
        <dbReference type="Proteomes" id="UP000323856"/>
    </source>
</evidence>
<dbReference type="NCBIfam" id="TIGR01494">
    <property type="entry name" value="ATPase_P-type"/>
    <property type="match status" value="1"/>
</dbReference>
<keyword evidence="14 15" id="KW-0472">Membrane</keyword>
<feature type="transmembrane region" description="Helical" evidence="15">
    <location>
        <begin position="666"/>
        <end position="684"/>
    </location>
</feature>
<evidence type="ECO:0000259" key="17">
    <source>
        <dbReference type="Pfam" id="PF00122"/>
    </source>
</evidence>
<evidence type="ECO:0000256" key="6">
    <source>
        <dbReference type="ARBA" id="ARBA00022692"/>
    </source>
</evidence>
<sequence>MEEHNHGHVRQEPMQGVDHAAMGHGNMDHDDHAVHTQGQHAGHSTAMFKNRFWLTLALSVPVVYFSPMVGHLLGYVPPQFPGAPWIAPVLGTVIFFHGGQPFLRGGWQEIKARQPGMMLLISMAITVAFIASWVTSLGIGGFDLDFWWELALLVAIMLLGHWIEMQALGSARGALDALAALLPDEAERVIDGGTETIGIAELVAGDVVLVRSGARMPADGIITEGFAEVDESMITGESKTVPRTVGDPVVAGTVATDSSLRLKVTAIGDDTALAGIQRLVAEAQSSTSRAQALADRAAAFLFYFAAGAGVITFIVWSLLGSIPDAVTRTVTVLVIACPHALGLAIPLVIAISTERAARAGVLIKNRMALERMRTIDVVLFDKTGTLTKGEPALTDVEAIQGLLTDEVLALAAAVESDSEHPVARAIVNAARLTGAPVSTATDFRSMTGRGVQATVDGSALAVGGPALLAEMDLTEPKQIAEATRGWKDRGASVLHVIRDGAVIGALALEDEVRDESRQAVQALQSRGIKVAMITGDARQVAASVAAELHIDEVFAEVLPQDKDQKVAELQGRGLKVAMVGDGVNDAPALARAEVGIAIGAGTDVAMESAGVVLAGNDPRAVLSMVDLSHASYRKMWQNLVWATGYNIISVPLAAGVFAFAGIVLSPAAGAVLMSLSTIVVALNAQLLRRLKLNPADVR</sequence>
<dbReference type="InterPro" id="IPR018303">
    <property type="entry name" value="ATPase_P-typ_P_site"/>
</dbReference>
<dbReference type="GO" id="GO:0005507">
    <property type="term" value="F:copper ion binding"/>
    <property type="evidence" value="ECO:0007669"/>
    <property type="project" value="TreeGrafter"/>
</dbReference>
<evidence type="ECO:0000256" key="12">
    <source>
        <dbReference type="ARBA" id="ARBA00022989"/>
    </source>
</evidence>
<dbReference type="GO" id="GO:0043682">
    <property type="term" value="F:P-type divalent copper transporter activity"/>
    <property type="evidence" value="ECO:0007669"/>
    <property type="project" value="TreeGrafter"/>
</dbReference>
<dbReference type="PRINTS" id="PR00119">
    <property type="entry name" value="CATATPASE"/>
</dbReference>
<dbReference type="Pfam" id="PF00122">
    <property type="entry name" value="E1-E2_ATPase"/>
    <property type="match status" value="1"/>
</dbReference>
<keyword evidence="8 15" id="KW-0547">Nucleotide-binding</keyword>
<dbReference type="InterPro" id="IPR036412">
    <property type="entry name" value="HAD-like_sf"/>
</dbReference>
<dbReference type="RefSeq" id="WP_149621109.1">
    <property type="nucleotide sequence ID" value="NZ_JBITUG010000029.1"/>
</dbReference>
<evidence type="ECO:0000256" key="11">
    <source>
        <dbReference type="ARBA" id="ARBA00022967"/>
    </source>
</evidence>
<dbReference type="SFLD" id="SFLDG00002">
    <property type="entry name" value="C1.7:_P-type_atpase_like"/>
    <property type="match status" value="1"/>
</dbReference>
<dbReference type="PANTHER" id="PTHR43520">
    <property type="entry name" value="ATP7, ISOFORM B"/>
    <property type="match status" value="1"/>
</dbReference>
<keyword evidence="3" id="KW-0813">Transport</keyword>
<dbReference type="InterPro" id="IPR027256">
    <property type="entry name" value="P-typ_ATPase_IB"/>
</dbReference>
<keyword evidence="9 15" id="KW-0067">ATP-binding</keyword>
<evidence type="ECO:0000256" key="2">
    <source>
        <dbReference type="ARBA" id="ARBA00006024"/>
    </source>
</evidence>
<feature type="transmembrane region" description="Helical" evidence="15">
    <location>
        <begin position="639"/>
        <end position="660"/>
    </location>
</feature>
<dbReference type="InterPro" id="IPR023214">
    <property type="entry name" value="HAD_sf"/>
</dbReference>
<organism evidence="18 19">
    <name type="scientific">Paeniglutamicibacter gangotriensis</name>
    <dbReference type="NCBI Taxonomy" id="254787"/>
    <lineage>
        <taxon>Bacteria</taxon>
        <taxon>Bacillati</taxon>
        <taxon>Actinomycetota</taxon>
        <taxon>Actinomycetes</taxon>
        <taxon>Micrococcales</taxon>
        <taxon>Micrococcaceae</taxon>
        <taxon>Paeniglutamicibacter</taxon>
    </lineage>
</organism>
<accession>A0A5B0E2G9</accession>
<evidence type="ECO:0000256" key="1">
    <source>
        <dbReference type="ARBA" id="ARBA00004651"/>
    </source>
</evidence>
<feature type="transmembrane region" description="Helical" evidence="15">
    <location>
        <begin position="146"/>
        <end position="163"/>
    </location>
</feature>
<dbReference type="NCBIfam" id="TIGR01525">
    <property type="entry name" value="ATPase-IB_hvy"/>
    <property type="match status" value="1"/>
</dbReference>
<dbReference type="Proteomes" id="UP000323856">
    <property type="component" value="Unassembled WGS sequence"/>
</dbReference>
<name>A0A5B0E2G9_9MICC</name>
<keyword evidence="13" id="KW-0406">Ion transport</keyword>
<evidence type="ECO:0000256" key="3">
    <source>
        <dbReference type="ARBA" id="ARBA00022448"/>
    </source>
</evidence>
<dbReference type="SFLD" id="SFLDF00027">
    <property type="entry name" value="p-type_atpase"/>
    <property type="match status" value="1"/>
</dbReference>
<evidence type="ECO:0000256" key="4">
    <source>
        <dbReference type="ARBA" id="ARBA00022475"/>
    </source>
</evidence>
<evidence type="ECO:0000256" key="15">
    <source>
        <dbReference type="RuleBase" id="RU362081"/>
    </source>
</evidence>
<feature type="transmembrane region" description="Helical" evidence="15">
    <location>
        <begin position="85"/>
        <end position="103"/>
    </location>
</feature>
<feature type="domain" description="P-type ATPase A" evidence="17">
    <location>
        <begin position="181"/>
        <end position="280"/>
    </location>
</feature>
<dbReference type="InterPro" id="IPR023298">
    <property type="entry name" value="ATPase_P-typ_TM_dom_sf"/>
</dbReference>
<evidence type="ECO:0000256" key="14">
    <source>
        <dbReference type="ARBA" id="ARBA00023136"/>
    </source>
</evidence>
<dbReference type="Pfam" id="PF00702">
    <property type="entry name" value="Hydrolase"/>
    <property type="match status" value="1"/>
</dbReference>
<dbReference type="SUPFAM" id="SSF81653">
    <property type="entry name" value="Calcium ATPase, transduction domain A"/>
    <property type="match status" value="1"/>
</dbReference>
<dbReference type="GO" id="GO:0016887">
    <property type="term" value="F:ATP hydrolysis activity"/>
    <property type="evidence" value="ECO:0007669"/>
    <property type="project" value="InterPro"/>
</dbReference>
<dbReference type="Gene3D" id="2.70.150.10">
    <property type="entry name" value="Calcium-transporting ATPase, cytoplasmic transduction domain A"/>
    <property type="match status" value="1"/>
</dbReference>
<feature type="transmembrane region" description="Helical" evidence="15">
    <location>
        <begin position="297"/>
        <end position="319"/>
    </location>
</feature>
<dbReference type="AlphaFoldDB" id="A0A5B0E2G9"/>
<comment type="subcellular location">
    <subcellularLocation>
        <location evidence="1">Cell membrane</location>
        <topology evidence="1">Multi-pass membrane protein</topology>
    </subcellularLocation>
</comment>
<dbReference type="GO" id="GO:0055070">
    <property type="term" value="P:copper ion homeostasis"/>
    <property type="evidence" value="ECO:0007669"/>
    <property type="project" value="TreeGrafter"/>
</dbReference>
<evidence type="ECO:0000256" key="10">
    <source>
        <dbReference type="ARBA" id="ARBA00022842"/>
    </source>
</evidence>
<dbReference type="OrthoDB" id="7059309at2"/>
<keyword evidence="6 15" id="KW-0812">Transmembrane</keyword>
<dbReference type="EMBL" id="VOBL01000040">
    <property type="protein sequence ID" value="KAA0973043.1"/>
    <property type="molecule type" value="Genomic_DNA"/>
</dbReference>
<reference evidence="18 19" key="1">
    <citation type="submission" date="2019-07" db="EMBL/GenBank/DDBJ databases">
        <title>Analysis of the biochemical properties, biological activity and biotechnological potential of siderophores and biosurfactants produced by Antarctic psychrotolerant bacteria.</title>
        <authorList>
            <person name="Styczynski M."/>
            <person name="Krucon T."/>
            <person name="Decewicz P."/>
            <person name="Dziewit L."/>
        </authorList>
    </citation>
    <scope>NUCLEOTIDE SEQUENCE [LARGE SCALE GENOMIC DNA]</scope>
    <source>
        <strain evidence="18 19">ANT_H27</strain>
    </source>
</reference>
<dbReference type="InterPro" id="IPR008250">
    <property type="entry name" value="ATPase_P-typ_transduc_dom_A_sf"/>
</dbReference>
<proteinExistence type="inferred from homology"/>
<evidence type="ECO:0000313" key="18">
    <source>
        <dbReference type="EMBL" id="KAA0973043.1"/>
    </source>
</evidence>
<dbReference type="SUPFAM" id="SSF81665">
    <property type="entry name" value="Calcium ATPase, transmembrane domain M"/>
    <property type="match status" value="1"/>
</dbReference>
<evidence type="ECO:0000256" key="13">
    <source>
        <dbReference type="ARBA" id="ARBA00023065"/>
    </source>
</evidence>
<keyword evidence="12 15" id="KW-1133">Transmembrane helix</keyword>